<evidence type="ECO:0000259" key="4">
    <source>
        <dbReference type="Pfam" id="PF01555"/>
    </source>
</evidence>
<dbReference type="PROSITE" id="PS00092">
    <property type="entry name" value="N6_MTASE"/>
    <property type="match status" value="1"/>
</dbReference>
<accession>A0A0F9QR25</accession>
<sequence length="240" mass="28676">MDWNKIKYIDCLDEDEGLPSLPDKSVDLAFTDPPWGLGYDYKTHIPRDIKKNTAKRHRKHRINYKDEWNPEWNLKWFHELERICNNIILVLGRLVYMWWIRNTEPVDMYIRYYKNGRTPSKISISRHWRPLLVYGKLHRNKPVSDVMEGHIRSGFLADKRLIHPSMKDVPPAYKLLKALKPKSLIDPFVGSGTFIYAAHMLNIPWIGYEIEPKYKHDVDLRFQLNHDSPRSISHWFGERK</sequence>
<gene>
    <name evidence="5" type="ORF">LCGC14_0688370</name>
</gene>
<dbReference type="SUPFAM" id="SSF53335">
    <property type="entry name" value="S-adenosyl-L-methionine-dependent methyltransferases"/>
    <property type="match status" value="1"/>
</dbReference>
<proteinExistence type="inferred from homology"/>
<dbReference type="AlphaFoldDB" id="A0A0F9QR25"/>
<comment type="caution">
    <text evidence="5">The sequence shown here is derived from an EMBL/GenBank/DDBJ whole genome shotgun (WGS) entry which is preliminary data.</text>
</comment>
<feature type="domain" description="DNA methylase N-4/N-6" evidence="4">
    <location>
        <begin position="117"/>
        <end position="216"/>
    </location>
</feature>
<evidence type="ECO:0000313" key="5">
    <source>
        <dbReference type="EMBL" id="KKN44919.1"/>
    </source>
</evidence>
<keyword evidence="2" id="KW-0489">Methyltransferase</keyword>
<dbReference type="InterPro" id="IPR002941">
    <property type="entry name" value="DNA_methylase_N4/N6"/>
</dbReference>
<evidence type="ECO:0000256" key="1">
    <source>
        <dbReference type="ARBA" id="ARBA00006594"/>
    </source>
</evidence>
<organism evidence="5">
    <name type="scientific">marine sediment metagenome</name>
    <dbReference type="NCBI Taxonomy" id="412755"/>
    <lineage>
        <taxon>unclassified sequences</taxon>
        <taxon>metagenomes</taxon>
        <taxon>ecological metagenomes</taxon>
    </lineage>
</organism>
<dbReference type="InterPro" id="IPR002052">
    <property type="entry name" value="DNA_methylase_N6_adenine_CS"/>
</dbReference>
<comment type="similarity">
    <text evidence="1">Belongs to the N(4)/N(6)-methyltransferase family.</text>
</comment>
<dbReference type="InterPro" id="IPR029063">
    <property type="entry name" value="SAM-dependent_MTases_sf"/>
</dbReference>
<dbReference type="GO" id="GO:0008170">
    <property type="term" value="F:N-methyltransferase activity"/>
    <property type="evidence" value="ECO:0007669"/>
    <property type="project" value="InterPro"/>
</dbReference>
<dbReference type="InterPro" id="IPR001091">
    <property type="entry name" value="RM_Methyltransferase"/>
</dbReference>
<dbReference type="Gene3D" id="3.40.50.150">
    <property type="entry name" value="Vaccinia Virus protein VP39"/>
    <property type="match status" value="1"/>
</dbReference>
<dbReference type="GO" id="GO:0032259">
    <property type="term" value="P:methylation"/>
    <property type="evidence" value="ECO:0007669"/>
    <property type="project" value="UniProtKB-KW"/>
</dbReference>
<evidence type="ECO:0000256" key="2">
    <source>
        <dbReference type="ARBA" id="ARBA00022603"/>
    </source>
</evidence>
<dbReference type="EMBL" id="LAZR01001420">
    <property type="protein sequence ID" value="KKN44919.1"/>
    <property type="molecule type" value="Genomic_DNA"/>
</dbReference>
<name>A0A0F9QR25_9ZZZZ</name>
<dbReference type="GO" id="GO:0003677">
    <property type="term" value="F:DNA binding"/>
    <property type="evidence" value="ECO:0007669"/>
    <property type="project" value="InterPro"/>
</dbReference>
<evidence type="ECO:0000256" key="3">
    <source>
        <dbReference type="ARBA" id="ARBA00022679"/>
    </source>
</evidence>
<keyword evidence="3" id="KW-0808">Transferase</keyword>
<dbReference type="PRINTS" id="PR00508">
    <property type="entry name" value="S21N4MTFRASE"/>
</dbReference>
<reference evidence="5" key="1">
    <citation type="journal article" date="2015" name="Nature">
        <title>Complex archaea that bridge the gap between prokaryotes and eukaryotes.</title>
        <authorList>
            <person name="Spang A."/>
            <person name="Saw J.H."/>
            <person name="Jorgensen S.L."/>
            <person name="Zaremba-Niedzwiedzka K."/>
            <person name="Martijn J."/>
            <person name="Lind A.E."/>
            <person name="van Eijk R."/>
            <person name="Schleper C."/>
            <person name="Guy L."/>
            <person name="Ettema T.J."/>
        </authorList>
    </citation>
    <scope>NUCLEOTIDE SEQUENCE</scope>
</reference>
<protein>
    <recommendedName>
        <fullName evidence="4">DNA methylase N-4/N-6 domain-containing protein</fullName>
    </recommendedName>
</protein>
<dbReference type="Pfam" id="PF01555">
    <property type="entry name" value="N6_N4_Mtase"/>
    <property type="match status" value="1"/>
</dbReference>